<dbReference type="PANTHER" id="PTHR11795">
    <property type="entry name" value="BRANCHED-CHAIN AMINO ACID TRANSPORT SYSTEM PERMEASE PROTEIN LIVH"/>
    <property type="match status" value="1"/>
</dbReference>
<evidence type="ECO:0000313" key="10">
    <source>
        <dbReference type="EMBL" id="TCJ14842.1"/>
    </source>
</evidence>
<dbReference type="RefSeq" id="WP_132692694.1">
    <property type="nucleotide sequence ID" value="NZ_SKBU01000031.1"/>
</dbReference>
<keyword evidence="2" id="KW-0813">Transport</keyword>
<evidence type="ECO:0000256" key="6">
    <source>
        <dbReference type="ARBA" id="ARBA00022989"/>
    </source>
</evidence>
<dbReference type="InterPro" id="IPR001851">
    <property type="entry name" value="ABC_transp_permease"/>
</dbReference>
<protein>
    <submittedName>
        <fullName evidence="10">Branched-chain amino acid ABC transporter permease</fullName>
    </submittedName>
</protein>
<keyword evidence="3" id="KW-1003">Cell membrane</keyword>
<feature type="transmembrane region" description="Helical" evidence="9">
    <location>
        <begin position="63"/>
        <end position="86"/>
    </location>
</feature>
<evidence type="ECO:0000256" key="7">
    <source>
        <dbReference type="ARBA" id="ARBA00023136"/>
    </source>
</evidence>
<feature type="transmembrane region" description="Helical" evidence="9">
    <location>
        <begin position="98"/>
        <end position="116"/>
    </location>
</feature>
<proteinExistence type="inferred from homology"/>
<feature type="transmembrane region" description="Helical" evidence="9">
    <location>
        <begin position="183"/>
        <end position="210"/>
    </location>
</feature>
<evidence type="ECO:0000256" key="8">
    <source>
        <dbReference type="ARBA" id="ARBA00037998"/>
    </source>
</evidence>
<comment type="subcellular location">
    <subcellularLocation>
        <location evidence="1">Cell membrane</location>
        <topology evidence="1">Multi-pass membrane protein</topology>
    </subcellularLocation>
</comment>
<organism evidence="10 11">
    <name type="scientific">Rubrobacter taiwanensis</name>
    <dbReference type="NCBI Taxonomy" id="185139"/>
    <lineage>
        <taxon>Bacteria</taxon>
        <taxon>Bacillati</taxon>
        <taxon>Actinomycetota</taxon>
        <taxon>Rubrobacteria</taxon>
        <taxon>Rubrobacterales</taxon>
        <taxon>Rubrobacteraceae</taxon>
        <taxon>Rubrobacter</taxon>
    </lineage>
</organism>
<dbReference type="Pfam" id="PF02653">
    <property type="entry name" value="BPD_transp_2"/>
    <property type="match status" value="1"/>
</dbReference>
<evidence type="ECO:0000256" key="5">
    <source>
        <dbReference type="ARBA" id="ARBA00022970"/>
    </source>
</evidence>
<sequence>MISFEALLTHLLNGLAYGLLLFLLAAGLSLIFGMMDVINLSHGSFFMIGGFIGIGLVGVLESFWLALLATVLIVALLGLVVEVALLRPLYYRSHLDQILLTFGLALILEDGAEWIWGTRIQSLRVPEALTGSVEIFGAVVPVYRLAVLAAGVLLGAALWYVLERTRLGSIIRAGVADREMTAALGFNIPVIFAGVFVFGVALAAFAGFMAAPILGVYPGLDFQVLILALIIVVIGGLGSLTGAFWVSLLIGVTQSFGQAYFPAAAAFILYLIMAAVLLLRPEGLFKRRYA</sequence>
<gene>
    <name evidence="10" type="ORF">E0L93_13985</name>
</gene>
<keyword evidence="11" id="KW-1185">Reference proteome</keyword>
<dbReference type="PANTHER" id="PTHR11795:SF442">
    <property type="entry name" value="ABC TRANSPORTER ATP-BINDING PROTEIN"/>
    <property type="match status" value="1"/>
</dbReference>
<dbReference type="CDD" id="cd06582">
    <property type="entry name" value="TM_PBP1_LivH_like"/>
    <property type="match status" value="1"/>
</dbReference>
<comment type="caution">
    <text evidence="10">The sequence shown here is derived from an EMBL/GenBank/DDBJ whole genome shotgun (WGS) entry which is preliminary data.</text>
</comment>
<feature type="transmembrane region" description="Helical" evidence="9">
    <location>
        <begin position="15"/>
        <end position="33"/>
    </location>
</feature>
<evidence type="ECO:0000256" key="1">
    <source>
        <dbReference type="ARBA" id="ARBA00004651"/>
    </source>
</evidence>
<accession>A0A4V2NVU2</accession>
<evidence type="ECO:0000256" key="3">
    <source>
        <dbReference type="ARBA" id="ARBA00022475"/>
    </source>
</evidence>
<dbReference type="OrthoDB" id="9814461at2"/>
<evidence type="ECO:0000256" key="4">
    <source>
        <dbReference type="ARBA" id="ARBA00022692"/>
    </source>
</evidence>
<dbReference type="GO" id="GO:0006865">
    <property type="term" value="P:amino acid transport"/>
    <property type="evidence" value="ECO:0007669"/>
    <property type="project" value="UniProtKB-KW"/>
</dbReference>
<dbReference type="InterPro" id="IPR052157">
    <property type="entry name" value="BCAA_transport_permease"/>
</dbReference>
<feature type="transmembrane region" description="Helical" evidence="9">
    <location>
        <begin position="222"/>
        <end position="252"/>
    </location>
</feature>
<keyword evidence="4 9" id="KW-0812">Transmembrane</keyword>
<dbReference type="GO" id="GO:0022857">
    <property type="term" value="F:transmembrane transporter activity"/>
    <property type="evidence" value="ECO:0007669"/>
    <property type="project" value="InterPro"/>
</dbReference>
<feature type="transmembrane region" description="Helical" evidence="9">
    <location>
        <begin position="136"/>
        <end position="162"/>
    </location>
</feature>
<feature type="transmembrane region" description="Helical" evidence="9">
    <location>
        <begin position="259"/>
        <end position="279"/>
    </location>
</feature>
<evidence type="ECO:0000256" key="9">
    <source>
        <dbReference type="SAM" id="Phobius"/>
    </source>
</evidence>
<dbReference type="EMBL" id="SKBU01000031">
    <property type="protein sequence ID" value="TCJ14842.1"/>
    <property type="molecule type" value="Genomic_DNA"/>
</dbReference>
<evidence type="ECO:0000313" key="11">
    <source>
        <dbReference type="Proteomes" id="UP000295244"/>
    </source>
</evidence>
<evidence type="ECO:0000256" key="2">
    <source>
        <dbReference type="ARBA" id="ARBA00022448"/>
    </source>
</evidence>
<dbReference type="GO" id="GO:0005886">
    <property type="term" value="C:plasma membrane"/>
    <property type="evidence" value="ECO:0007669"/>
    <property type="project" value="UniProtKB-SubCell"/>
</dbReference>
<name>A0A4V2NVU2_9ACTN</name>
<keyword evidence="6 9" id="KW-1133">Transmembrane helix</keyword>
<dbReference type="AlphaFoldDB" id="A0A4V2NVU2"/>
<keyword evidence="7 9" id="KW-0472">Membrane</keyword>
<comment type="similarity">
    <text evidence="8">Belongs to the binding-protein-dependent transport system permease family. LivHM subfamily.</text>
</comment>
<dbReference type="Proteomes" id="UP000295244">
    <property type="component" value="Unassembled WGS sequence"/>
</dbReference>
<feature type="transmembrane region" description="Helical" evidence="9">
    <location>
        <begin position="40"/>
        <end position="57"/>
    </location>
</feature>
<keyword evidence="5" id="KW-0029">Amino-acid transport</keyword>
<reference evidence="10 11" key="1">
    <citation type="submission" date="2019-03" db="EMBL/GenBank/DDBJ databases">
        <title>Whole genome sequence of a novel Rubrobacter taiwanensis strain, isolated from Yellowstone National Park.</title>
        <authorList>
            <person name="Freed S."/>
            <person name="Ramaley R.F."/>
            <person name="Kyndt J.A."/>
        </authorList>
    </citation>
    <scope>NUCLEOTIDE SEQUENCE [LARGE SCALE GENOMIC DNA]</scope>
    <source>
        <strain evidence="10 11">Yellowstone</strain>
    </source>
</reference>